<name>A0A9P1D8R5_9DINO</name>
<comment type="caution">
    <text evidence="1">The sequence shown here is derived from an EMBL/GenBank/DDBJ whole genome shotgun (WGS) entry which is preliminary data.</text>
</comment>
<protein>
    <submittedName>
        <fullName evidence="3">Kinesin light chain 2</fullName>
    </submittedName>
</protein>
<sequence>MESDPRNGSIGSDAESKVVNRWPRGFGLALLDRGTHQPNTGTAWTNSTPGGHPICQRWRPAATSETSTWRKTAKVLEQMVLYQKVRQLKTLSDEEMKKHQIDVVALPAFGPEFWQHEELHLLERQLGYKTKLSDGSLEITRESSRDVFVRVSKCWCDVSLICLKMMAALLSLEASIHVCNLPFPEMASTPSVKEFEGVWAGNRRLASKEIETSKTGDVPGGDGSANARRLAFNVPSASVQNKSLEEARMSCASQINGIISSVLAVSQYVSDSVYTCPAPQNVKSEYQAKCSMSISVLTSGVEKSAAALSDIAVECRDPTMGDVPYSKAVKPGREDILLAACLNNIGQALSYIGKIGYQLNDLATAPGVCPEYPTSYERYVCTENIGSLLADLGQVATYLSAAASGCGHTTLVPFSCSSRIAATVTGMFDAVQGIGGALAWCNHPGPIQRKVAHKVSEIQEQLHNKLYSHSFPLP</sequence>
<dbReference type="EMBL" id="CAMXCT010003602">
    <property type="protein sequence ID" value="CAI4005316.1"/>
    <property type="molecule type" value="Genomic_DNA"/>
</dbReference>
<dbReference type="EMBL" id="CAMXCT020003602">
    <property type="protein sequence ID" value="CAL1158691.1"/>
    <property type="molecule type" value="Genomic_DNA"/>
</dbReference>
<keyword evidence="4" id="KW-1185">Reference proteome</keyword>
<dbReference type="EMBL" id="CAMXCT030003602">
    <property type="protein sequence ID" value="CAL4792628.1"/>
    <property type="molecule type" value="Genomic_DNA"/>
</dbReference>
<organism evidence="1">
    <name type="scientific">Cladocopium goreaui</name>
    <dbReference type="NCBI Taxonomy" id="2562237"/>
    <lineage>
        <taxon>Eukaryota</taxon>
        <taxon>Sar</taxon>
        <taxon>Alveolata</taxon>
        <taxon>Dinophyceae</taxon>
        <taxon>Suessiales</taxon>
        <taxon>Symbiodiniaceae</taxon>
        <taxon>Cladocopium</taxon>
    </lineage>
</organism>
<reference evidence="2" key="2">
    <citation type="submission" date="2024-04" db="EMBL/GenBank/DDBJ databases">
        <authorList>
            <person name="Chen Y."/>
            <person name="Shah S."/>
            <person name="Dougan E. K."/>
            <person name="Thang M."/>
            <person name="Chan C."/>
        </authorList>
    </citation>
    <scope>NUCLEOTIDE SEQUENCE [LARGE SCALE GENOMIC DNA]</scope>
</reference>
<evidence type="ECO:0000313" key="3">
    <source>
        <dbReference type="EMBL" id="CAL4792628.1"/>
    </source>
</evidence>
<evidence type="ECO:0000313" key="1">
    <source>
        <dbReference type="EMBL" id="CAI4005316.1"/>
    </source>
</evidence>
<evidence type="ECO:0000313" key="4">
    <source>
        <dbReference type="Proteomes" id="UP001152797"/>
    </source>
</evidence>
<reference evidence="1" key="1">
    <citation type="submission" date="2022-10" db="EMBL/GenBank/DDBJ databases">
        <authorList>
            <person name="Chen Y."/>
            <person name="Dougan E. K."/>
            <person name="Chan C."/>
            <person name="Rhodes N."/>
            <person name="Thang M."/>
        </authorList>
    </citation>
    <scope>NUCLEOTIDE SEQUENCE</scope>
</reference>
<evidence type="ECO:0000313" key="2">
    <source>
        <dbReference type="EMBL" id="CAL1158691.1"/>
    </source>
</evidence>
<dbReference type="Proteomes" id="UP001152797">
    <property type="component" value="Unassembled WGS sequence"/>
</dbReference>
<gene>
    <name evidence="1" type="ORF">C1SCF055_LOCUS31050</name>
</gene>
<proteinExistence type="predicted"/>
<dbReference type="AlphaFoldDB" id="A0A9P1D8R5"/>
<accession>A0A9P1D8R5</accession>